<dbReference type="GO" id="GO:0000160">
    <property type="term" value="P:phosphorelay signal transduction system"/>
    <property type="evidence" value="ECO:0007669"/>
    <property type="project" value="InterPro"/>
</dbReference>
<evidence type="ECO:0000313" key="8">
    <source>
        <dbReference type="Proteomes" id="UP000326779"/>
    </source>
</evidence>
<sequence length="535" mass="58581">MEAYRILFVEKAPAESSMRTLLDWGALGFDLMGTVATEAQALAMIAESRPDVVVTELALAAGTGLALIHQAKTAAPETAFVILAAEADFETAQAAIALGVAAFLKRSEKTAVLRGAFSQLRQTLNQKRAQTANWTVLQQYYKQSLPVMQASFYAALIDGQINEAAIDAYRRDYQIALNGSFYTCLVIHTSTTLLPARVDPMLLRTQVLQQARAFFEPLWPLAAFSYLGNTVMAVQLAAATDVRALTDDADRFCQEAKSKLAAAVTIGVGAAVSRLLDLPRAYRGARTAVSYRSLYGAGKVINIKEIAPHELADFSPLTDTALSALFRQIHVGPEEAIEEAVAAYLTHLGQTAQHMPQHTVVVNELISALYRFAANNRLHVPALTDNLKTLYQTLPESSPASLHQWLSATCLALNSQLALARDTTSAVMIHDAQEYVRVHYQEESLGLKDVCASLGVSHSYFSTLFKRETGVSFITYLTEFRMDRAARLLLETTEQSQVIGRLCGYTDPNYFSLVFKKHFGNSPTVYRSGMAVASY</sequence>
<dbReference type="InterPro" id="IPR041522">
    <property type="entry name" value="CdaR_GGDEF"/>
</dbReference>
<dbReference type="Proteomes" id="UP000326779">
    <property type="component" value="Chromosome"/>
</dbReference>
<dbReference type="RefSeq" id="WP_152260654.1">
    <property type="nucleotide sequence ID" value="NZ_CP045143.1"/>
</dbReference>
<dbReference type="Gene3D" id="1.10.10.60">
    <property type="entry name" value="Homeodomain-like"/>
    <property type="match status" value="2"/>
</dbReference>
<comment type="caution">
    <text evidence="4">Lacks conserved residue(s) required for the propagation of feature annotation.</text>
</comment>
<dbReference type="InterPro" id="IPR011006">
    <property type="entry name" value="CheY-like_superfamily"/>
</dbReference>
<protein>
    <submittedName>
        <fullName evidence="7">Helix-turn-helix domain-containing protein</fullName>
    </submittedName>
</protein>
<dbReference type="PROSITE" id="PS50110">
    <property type="entry name" value="RESPONSE_REGULATORY"/>
    <property type="match status" value="1"/>
</dbReference>
<keyword evidence="3" id="KW-0804">Transcription</keyword>
<dbReference type="EMBL" id="CP045143">
    <property type="protein sequence ID" value="QFR23270.1"/>
    <property type="molecule type" value="Genomic_DNA"/>
</dbReference>
<evidence type="ECO:0000256" key="4">
    <source>
        <dbReference type="PROSITE-ProRule" id="PRU00169"/>
    </source>
</evidence>
<dbReference type="AlphaFoldDB" id="A0A5P8M458"/>
<organism evidence="7 8">
    <name type="scientific">Schleiferilactobacillus harbinensis</name>
    <dbReference type="NCBI Taxonomy" id="304207"/>
    <lineage>
        <taxon>Bacteria</taxon>
        <taxon>Bacillati</taxon>
        <taxon>Bacillota</taxon>
        <taxon>Bacilli</taxon>
        <taxon>Lactobacillales</taxon>
        <taxon>Lactobacillaceae</taxon>
        <taxon>Schleiferilactobacillus</taxon>
    </lineage>
</organism>
<dbReference type="SMART" id="SM00448">
    <property type="entry name" value="REC"/>
    <property type="match status" value="1"/>
</dbReference>
<evidence type="ECO:0000256" key="1">
    <source>
        <dbReference type="ARBA" id="ARBA00023015"/>
    </source>
</evidence>
<dbReference type="Gene3D" id="3.40.50.2300">
    <property type="match status" value="1"/>
</dbReference>
<evidence type="ECO:0000256" key="2">
    <source>
        <dbReference type="ARBA" id="ARBA00023125"/>
    </source>
</evidence>
<dbReference type="SUPFAM" id="SSF52172">
    <property type="entry name" value="CheY-like"/>
    <property type="match status" value="1"/>
</dbReference>
<dbReference type="Pfam" id="PF12833">
    <property type="entry name" value="HTH_18"/>
    <property type="match status" value="1"/>
</dbReference>
<accession>A0A5P8M458</accession>
<gene>
    <name evidence="7" type="ORF">D1010_07590</name>
</gene>
<name>A0A5P8M458_9LACO</name>
<evidence type="ECO:0000256" key="3">
    <source>
        <dbReference type="ARBA" id="ARBA00023163"/>
    </source>
</evidence>
<evidence type="ECO:0000313" key="7">
    <source>
        <dbReference type="EMBL" id="QFR23270.1"/>
    </source>
</evidence>
<proteinExistence type="predicted"/>
<dbReference type="SUPFAM" id="SSF46689">
    <property type="entry name" value="Homeodomain-like"/>
    <property type="match status" value="2"/>
</dbReference>
<dbReference type="PANTHER" id="PTHR43280">
    <property type="entry name" value="ARAC-FAMILY TRANSCRIPTIONAL REGULATOR"/>
    <property type="match status" value="1"/>
</dbReference>
<dbReference type="InterPro" id="IPR018060">
    <property type="entry name" value="HTH_AraC"/>
</dbReference>
<dbReference type="SMART" id="SM00342">
    <property type="entry name" value="HTH_ARAC"/>
    <property type="match status" value="1"/>
</dbReference>
<dbReference type="GO" id="GO:0043565">
    <property type="term" value="F:sequence-specific DNA binding"/>
    <property type="evidence" value="ECO:0007669"/>
    <property type="project" value="InterPro"/>
</dbReference>
<dbReference type="InterPro" id="IPR009057">
    <property type="entry name" value="Homeodomain-like_sf"/>
</dbReference>
<dbReference type="InterPro" id="IPR001789">
    <property type="entry name" value="Sig_transdc_resp-reg_receiver"/>
</dbReference>
<dbReference type="PROSITE" id="PS01124">
    <property type="entry name" value="HTH_ARAC_FAMILY_2"/>
    <property type="match status" value="1"/>
</dbReference>
<feature type="domain" description="HTH araC/xylS-type" evidence="5">
    <location>
        <begin position="430"/>
        <end position="529"/>
    </location>
</feature>
<dbReference type="KEGG" id="lhb:D1010_07590"/>
<feature type="domain" description="Response regulatory" evidence="6">
    <location>
        <begin position="5"/>
        <end position="121"/>
    </location>
</feature>
<keyword evidence="2" id="KW-0238">DNA-binding</keyword>
<dbReference type="GO" id="GO:0003700">
    <property type="term" value="F:DNA-binding transcription factor activity"/>
    <property type="evidence" value="ECO:0007669"/>
    <property type="project" value="InterPro"/>
</dbReference>
<reference evidence="7 8" key="1">
    <citation type="submission" date="2019-10" db="EMBL/GenBank/DDBJ databases">
        <title>The completed genome of Lactobacillus harbinensis M1.</title>
        <authorList>
            <person name="Zheng Y."/>
        </authorList>
    </citation>
    <scope>NUCLEOTIDE SEQUENCE [LARGE SCALE GENOMIC DNA]</scope>
    <source>
        <strain evidence="7 8">M1</strain>
    </source>
</reference>
<dbReference type="Pfam" id="PF00072">
    <property type="entry name" value="Response_reg"/>
    <property type="match status" value="1"/>
</dbReference>
<evidence type="ECO:0000259" key="6">
    <source>
        <dbReference type="PROSITE" id="PS50110"/>
    </source>
</evidence>
<dbReference type="PANTHER" id="PTHR43280:SF2">
    <property type="entry name" value="HTH-TYPE TRANSCRIPTIONAL REGULATOR EXSA"/>
    <property type="match status" value="1"/>
</dbReference>
<keyword evidence="1" id="KW-0805">Transcription regulation</keyword>
<evidence type="ECO:0000259" key="5">
    <source>
        <dbReference type="PROSITE" id="PS01124"/>
    </source>
</evidence>
<dbReference type="Pfam" id="PF17853">
    <property type="entry name" value="GGDEF_2"/>
    <property type="match status" value="1"/>
</dbReference>